<protein>
    <recommendedName>
        <fullName evidence="1">FAD-binding domain-containing protein</fullName>
    </recommendedName>
</protein>
<reference evidence="3" key="1">
    <citation type="journal article" date="2020" name="bioRxiv">
        <title>A rank-normalized archaeal taxonomy based on genome phylogeny resolves widespread incomplete and uneven classifications.</title>
        <authorList>
            <person name="Rinke C."/>
            <person name="Chuvochina M."/>
            <person name="Mussig A.J."/>
            <person name="Chaumeil P.-A."/>
            <person name="Waite D.W."/>
            <person name="Whitman W.B."/>
            <person name="Parks D.H."/>
            <person name="Hugenholtz P."/>
        </authorList>
    </citation>
    <scope>NUCLEOTIDE SEQUENCE [LARGE SCALE GENOMIC DNA]</scope>
</reference>
<evidence type="ECO:0000313" key="2">
    <source>
        <dbReference type="EMBL" id="HIH21400.1"/>
    </source>
</evidence>
<proteinExistence type="predicted"/>
<dbReference type="SUPFAM" id="SSF51905">
    <property type="entry name" value="FAD/NAD(P)-binding domain"/>
    <property type="match status" value="1"/>
</dbReference>
<dbReference type="InterPro" id="IPR036188">
    <property type="entry name" value="FAD/NAD-bd_sf"/>
</dbReference>
<gene>
    <name evidence="2" type="ORF">HA222_01900</name>
</gene>
<name>A0A7J4JWN4_9ARCH</name>
<evidence type="ECO:0000313" key="3">
    <source>
        <dbReference type="Proteomes" id="UP000590964"/>
    </source>
</evidence>
<dbReference type="Gene3D" id="3.50.50.60">
    <property type="entry name" value="FAD/NAD(P)-binding domain"/>
    <property type="match status" value="1"/>
</dbReference>
<comment type="caution">
    <text evidence="2">The sequence shown here is derived from an EMBL/GenBank/DDBJ whole genome shotgun (WGS) entry which is preliminary data.</text>
</comment>
<sequence>MLSVDFDDLDLGFDVVIVGAGPAGCIAAREISEDFKVLLLDESSWPRMKACGGILVEATIEFLQDFKIPESVFEEPKILDLHYVDFNNNKENFEKKDFLNINRQKFDNWLFSLLNDKNNITFIERTKLIDFYFTRDRKHIVLVLKNNGKVRTIISKYLLSAEGSFSTIRNKMSIHKMPYYLGMQQLVPNLKSGTITFIFDDEITDFYSWMIPKKDGLLVGSAVSIYNPRESFNLFKQKIRDKYNIEVNGKISSALISRPLSVRDFFLGDGNILILGEAAGLITPSAGEGISFALKSGSFAAQAINKSSNSPMLLYKKLCKPLIERLTAKLKKARRISKANTRAKAYANSHANLK</sequence>
<dbReference type="PANTHER" id="PTHR42685:SF22">
    <property type="entry name" value="CONDITIONED MEDIUM FACTOR RECEPTOR 1"/>
    <property type="match status" value="1"/>
</dbReference>
<evidence type="ECO:0000259" key="1">
    <source>
        <dbReference type="Pfam" id="PF01494"/>
    </source>
</evidence>
<dbReference type="PANTHER" id="PTHR42685">
    <property type="entry name" value="GERANYLGERANYL DIPHOSPHATE REDUCTASE"/>
    <property type="match status" value="1"/>
</dbReference>
<dbReference type="GO" id="GO:0071949">
    <property type="term" value="F:FAD binding"/>
    <property type="evidence" value="ECO:0007669"/>
    <property type="project" value="InterPro"/>
</dbReference>
<dbReference type="InterPro" id="IPR050407">
    <property type="entry name" value="Geranylgeranyl_reductase"/>
</dbReference>
<dbReference type="Proteomes" id="UP000590964">
    <property type="component" value="Unassembled WGS sequence"/>
</dbReference>
<dbReference type="Pfam" id="PF01494">
    <property type="entry name" value="FAD_binding_3"/>
    <property type="match status" value="1"/>
</dbReference>
<dbReference type="InterPro" id="IPR002938">
    <property type="entry name" value="FAD-bd"/>
</dbReference>
<organism evidence="2 3">
    <name type="scientific">Candidatus Iainarchaeum sp</name>
    <dbReference type="NCBI Taxonomy" id="3101447"/>
    <lineage>
        <taxon>Archaea</taxon>
        <taxon>Candidatus Iainarchaeota</taxon>
        <taxon>Candidatus Iainarchaeia</taxon>
        <taxon>Candidatus Iainarchaeales</taxon>
        <taxon>Candidatus Iainarchaeaceae</taxon>
        <taxon>Candidatus Iainarchaeum</taxon>
    </lineage>
</organism>
<dbReference type="AlphaFoldDB" id="A0A7J4JWN4"/>
<feature type="domain" description="FAD-binding" evidence="1">
    <location>
        <begin position="14"/>
        <end position="175"/>
    </location>
</feature>
<dbReference type="EMBL" id="DUFW01000026">
    <property type="protein sequence ID" value="HIH21400.1"/>
    <property type="molecule type" value="Genomic_DNA"/>
</dbReference>
<dbReference type="PRINTS" id="PR00420">
    <property type="entry name" value="RNGMNOXGNASE"/>
</dbReference>
<accession>A0A7J4JWN4</accession>